<name>A0ACC1BV98_9ROSI</name>
<organism evidence="1 2">
    <name type="scientific">Pistacia atlantica</name>
    <dbReference type="NCBI Taxonomy" id="434234"/>
    <lineage>
        <taxon>Eukaryota</taxon>
        <taxon>Viridiplantae</taxon>
        <taxon>Streptophyta</taxon>
        <taxon>Embryophyta</taxon>
        <taxon>Tracheophyta</taxon>
        <taxon>Spermatophyta</taxon>
        <taxon>Magnoliopsida</taxon>
        <taxon>eudicotyledons</taxon>
        <taxon>Gunneridae</taxon>
        <taxon>Pentapetalae</taxon>
        <taxon>rosids</taxon>
        <taxon>malvids</taxon>
        <taxon>Sapindales</taxon>
        <taxon>Anacardiaceae</taxon>
        <taxon>Pistacia</taxon>
    </lineage>
</organism>
<keyword evidence="2" id="KW-1185">Reference proteome</keyword>
<gene>
    <name evidence="1" type="ORF">Patl1_05734</name>
</gene>
<reference evidence="2" key="1">
    <citation type="journal article" date="2023" name="G3 (Bethesda)">
        <title>Genome assembly and association tests identify interacting loci associated with vigor, precocity, and sex in interspecific pistachio rootstocks.</title>
        <authorList>
            <person name="Palmer W."/>
            <person name="Jacygrad E."/>
            <person name="Sagayaradj S."/>
            <person name="Cavanaugh K."/>
            <person name="Han R."/>
            <person name="Bertier L."/>
            <person name="Beede B."/>
            <person name="Kafkas S."/>
            <person name="Golino D."/>
            <person name="Preece J."/>
            <person name="Michelmore R."/>
        </authorList>
    </citation>
    <scope>NUCLEOTIDE SEQUENCE [LARGE SCALE GENOMIC DNA]</scope>
</reference>
<dbReference type="Proteomes" id="UP001164250">
    <property type="component" value="Chromosome 3"/>
</dbReference>
<dbReference type="EMBL" id="CM047899">
    <property type="protein sequence ID" value="KAJ0102994.1"/>
    <property type="molecule type" value="Genomic_DNA"/>
</dbReference>
<sequence length="336" mass="38102">MSSSSILLRDYAQWELNAFLWISLITITLLLLKKVVKLFTLWFQAKSIPGPPCSSFYGHTHLLSRRSLTEVLSQSHDKYGSIVKLWLGPTKLLVSIKEPVLIKEMLLKAEDKLPLTGRAFSLAFGQSSLFASSFDKVQKRRESLALELNGRLLERENVIPTKVVDSVMDRINGIMGKGSNDCKVVSQHMAFTMLGATIFGDAFLAWSKATVYEELLMKIAKDACFWASYSVTPFWKRGFWRYQHLCTRLRCLTQDIVQQCCKNCKLFCHLDQSTHNETSNTRMETALGGPSHSDVPVPDNLFSEKLNRNLNVREEPCGNLMGVMFHGYLTTAGFDW</sequence>
<protein>
    <submittedName>
        <fullName evidence="1">Uncharacterized protein</fullName>
    </submittedName>
</protein>
<proteinExistence type="predicted"/>
<comment type="caution">
    <text evidence="1">The sequence shown here is derived from an EMBL/GenBank/DDBJ whole genome shotgun (WGS) entry which is preliminary data.</text>
</comment>
<evidence type="ECO:0000313" key="1">
    <source>
        <dbReference type="EMBL" id="KAJ0102994.1"/>
    </source>
</evidence>
<accession>A0ACC1BV98</accession>
<evidence type="ECO:0000313" key="2">
    <source>
        <dbReference type="Proteomes" id="UP001164250"/>
    </source>
</evidence>